<dbReference type="FunFam" id="3.40.50.300:FF:000016">
    <property type="entry name" value="Oligopeptide ABC transporter ATP-binding component"/>
    <property type="match status" value="1"/>
</dbReference>
<evidence type="ECO:0000259" key="4">
    <source>
        <dbReference type="PROSITE" id="PS50893"/>
    </source>
</evidence>
<feature type="domain" description="ABC transporter" evidence="4">
    <location>
        <begin position="9"/>
        <end position="257"/>
    </location>
</feature>
<gene>
    <name evidence="5" type="ORF">ENT08_05800</name>
</gene>
<keyword evidence="3 5" id="KW-0067">ATP-binding</keyword>
<dbReference type="GO" id="GO:0055085">
    <property type="term" value="P:transmembrane transport"/>
    <property type="evidence" value="ECO:0007669"/>
    <property type="project" value="UniProtKB-ARBA"/>
</dbReference>
<dbReference type="InterPro" id="IPR013563">
    <property type="entry name" value="Oligopep_ABC_C"/>
</dbReference>
<dbReference type="Pfam" id="PF08352">
    <property type="entry name" value="oligo_HPY"/>
    <property type="match status" value="1"/>
</dbReference>
<dbReference type="GO" id="GO:0016887">
    <property type="term" value="F:ATP hydrolysis activity"/>
    <property type="evidence" value="ECO:0007669"/>
    <property type="project" value="InterPro"/>
</dbReference>
<dbReference type="EMBL" id="DSXI01000339">
    <property type="protein sequence ID" value="HGS05239.1"/>
    <property type="molecule type" value="Genomic_DNA"/>
</dbReference>
<dbReference type="PROSITE" id="PS50893">
    <property type="entry name" value="ABC_TRANSPORTER_2"/>
    <property type="match status" value="1"/>
</dbReference>
<evidence type="ECO:0000256" key="3">
    <source>
        <dbReference type="ARBA" id="ARBA00022840"/>
    </source>
</evidence>
<dbReference type="AlphaFoldDB" id="A0A7V4G8C4"/>
<dbReference type="NCBIfam" id="TIGR01727">
    <property type="entry name" value="oligo_HPY"/>
    <property type="match status" value="1"/>
</dbReference>
<dbReference type="SMART" id="SM00382">
    <property type="entry name" value="AAA"/>
    <property type="match status" value="1"/>
</dbReference>
<proteinExistence type="predicted"/>
<evidence type="ECO:0000256" key="2">
    <source>
        <dbReference type="ARBA" id="ARBA00022741"/>
    </source>
</evidence>
<evidence type="ECO:0000313" key="5">
    <source>
        <dbReference type="EMBL" id="HGS05239.1"/>
    </source>
</evidence>
<dbReference type="Pfam" id="PF00005">
    <property type="entry name" value="ABC_tran"/>
    <property type="match status" value="1"/>
</dbReference>
<keyword evidence="1" id="KW-0813">Transport</keyword>
<keyword evidence="2" id="KW-0547">Nucleotide-binding</keyword>
<dbReference type="GO" id="GO:0005524">
    <property type="term" value="F:ATP binding"/>
    <property type="evidence" value="ECO:0007669"/>
    <property type="project" value="UniProtKB-KW"/>
</dbReference>
<reference evidence="5" key="1">
    <citation type="journal article" date="2020" name="mSystems">
        <title>Genome- and Community-Level Interaction Insights into Carbon Utilization and Element Cycling Functions of Hydrothermarchaeota in Hydrothermal Sediment.</title>
        <authorList>
            <person name="Zhou Z."/>
            <person name="Liu Y."/>
            <person name="Xu W."/>
            <person name="Pan J."/>
            <person name="Luo Z.H."/>
            <person name="Li M."/>
        </authorList>
    </citation>
    <scope>NUCLEOTIDE SEQUENCE [LARGE SCALE GENOMIC DNA]</scope>
    <source>
        <strain evidence="5">SpSt-548</strain>
    </source>
</reference>
<dbReference type="SUPFAM" id="SSF52540">
    <property type="entry name" value="P-loop containing nucleoside triphosphate hydrolases"/>
    <property type="match status" value="1"/>
</dbReference>
<dbReference type="CDD" id="cd03257">
    <property type="entry name" value="ABC_NikE_OppD_transporters"/>
    <property type="match status" value="1"/>
</dbReference>
<dbReference type="InterPro" id="IPR003439">
    <property type="entry name" value="ABC_transporter-like_ATP-bd"/>
</dbReference>
<accession>A0A7V4G8C4</accession>
<dbReference type="InterPro" id="IPR003593">
    <property type="entry name" value="AAA+_ATPase"/>
</dbReference>
<organism evidence="5">
    <name type="scientific">Desulfobacca acetoxidans</name>
    <dbReference type="NCBI Taxonomy" id="60893"/>
    <lineage>
        <taxon>Bacteria</taxon>
        <taxon>Pseudomonadati</taxon>
        <taxon>Thermodesulfobacteriota</taxon>
        <taxon>Desulfobaccia</taxon>
        <taxon>Desulfobaccales</taxon>
        <taxon>Desulfobaccaceae</taxon>
        <taxon>Desulfobacca</taxon>
    </lineage>
</organism>
<dbReference type="Gene3D" id="3.40.50.300">
    <property type="entry name" value="P-loop containing nucleotide triphosphate hydrolases"/>
    <property type="match status" value="1"/>
</dbReference>
<dbReference type="InterPro" id="IPR027417">
    <property type="entry name" value="P-loop_NTPase"/>
</dbReference>
<dbReference type="GO" id="GO:0015833">
    <property type="term" value="P:peptide transport"/>
    <property type="evidence" value="ECO:0007669"/>
    <property type="project" value="InterPro"/>
</dbReference>
<evidence type="ECO:0000256" key="1">
    <source>
        <dbReference type="ARBA" id="ARBA00022448"/>
    </source>
</evidence>
<dbReference type="InterPro" id="IPR017871">
    <property type="entry name" value="ABC_transporter-like_CS"/>
</dbReference>
<sequence>MGTASDILVRVQDLYRSFRLAGLWGKGAVLQAVTGVSLDIEEGRTLGLVGESGCGKSTLGRLILALLLPTRGRIWFAGQDLTALRTRELKGLRRQMQIIFQDPYSSLNPRLTVRQTLEEPLLIHGLGNKQERRRWISELLGEVGLSEEHLERYPHEFSGGQRQRLGIARALTLKPRLMVADEPVSALDVSIQAQILNLLCDLQKRYGLTYLFISHDLSVISRVSDTIAVMYLGRIVDLAGREVFDRGPLHPYTEALLAAVPLPDPERPFRPPHLKGDPPSPLRIPSGCPFHPRCPEAQLPLCAEKVPEFRQIAPNHRVACHLR</sequence>
<name>A0A7V4G8C4_9BACT</name>
<dbReference type="PROSITE" id="PS00211">
    <property type="entry name" value="ABC_TRANSPORTER_1"/>
    <property type="match status" value="1"/>
</dbReference>
<dbReference type="PANTHER" id="PTHR43776">
    <property type="entry name" value="TRANSPORT ATP-BINDING PROTEIN"/>
    <property type="match status" value="1"/>
</dbReference>
<comment type="caution">
    <text evidence="5">The sequence shown here is derived from an EMBL/GenBank/DDBJ whole genome shotgun (WGS) entry which is preliminary data.</text>
</comment>
<dbReference type="InterPro" id="IPR050319">
    <property type="entry name" value="ABC_transp_ATP-bind"/>
</dbReference>
<protein>
    <submittedName>
        <fullName evidence="5">ATP-binding cassette domain-containing protein</fullName>
    </submittedName>
</protein>